<dbReference type="EMBL" id="RAVZ01000449">
    <property type="protein sequence ID" value="RKG72722.1"/>
    <property type="molecule type" value="Genomic_DNA"/>
</dbReference>
<reference evidence="2" key="1">
    <citation type="submission" date="2018-09" db="EMBL/GenBank/DDBJ databases">
        <authorList>
            <person name="Livingstone P.G."/>
            <person name="Whitworth D.E."/>
        </authorList>
    </citation>
    <scope>NUCLEOTIDE SEQUENCE [LARGE SCALE GENOMIC DNA]</scope>
    <source>
        <strain evidence="2">CA054A</strain>
    </source>
</reference>
<proteinExistence type="predicted"/>
<keyword evidence="2" id="KW-1185">Reference proteome</keyword>
<protein>
    <recommendedName>
        <fullName evidence="3">Transposase</fullName>
    </recommendedName>
</protein>
<organism evidence="1 2">
    <name type="scientific">Corallococcus terminator</name>
    <dbReference type="NCBI Taxonomy" id="2316733"/>
    <lineage>
        <taxon>Bacteria</taxon>
        <taxon>Pseudomonadati</taxon>
        <taxon>Myxococcota</taxon>
        <taxon>Myxococcia</taxon>
        <taxon>Myxococcales</taxon>
        <taxon>Cystobacterineae</taxon>
        <taxon>Myxococcaceae</taxon>
        <taxon>Corallococcus</taxon>
    </lineage>
</organism>
<evidence type="ECO:0008006" key="3">
    <source>
        <dbReference type="Google" id="ProtNLM"/>
    </source>
</evidence>
<evidence type="ECO:0000313" key="2">
    <source>
        <dbReference type="Proteomes" id="UP000268094"/>
    </source>
</evidence>
<comment type="caution">
    <text evidence="1">The sequence shown here is derived from an EMBL/GenBank/DDBJ whole genome shotgun (WGS) entry which is preliminary data.</text>
</comment>
<dbReference type="OrthoDB" id="9800877at2"/>
<evidence type="ECO:0000313" key="1">
    <source>
        <dbReference type="EMBL" id="RKG72722.1"/>
    </source>
</evidence>
<sequence>MGTYLLAEERPVLETRLGRCVSAWTRFSRAVRSHAVTLFVLTRFVSEARLPLDNNHEEYVAAVLLRVQTRPNTRIGELLSHE</sequence>
<name>A0A3A8HMX0_9BACT</name>
<gene>
    <name evidence="1" type="ORF">D7V88_37690</name>
</gene>
<dbReference type="AlphaFoldDB" id="A0A3A8HMX0"/>
<accession>A0A3A8HMX0</accession>
<dbReference type="RefSeq" id="WP_120545390.1">
    <property type="nucleotide sequence ID" value="NZ_RAVZ01000449.1"/>
</dbReference>
<dbReference type="Proteomes" id="UP000268094">
    <property type="component" value="Unassembled WGS sequence"/>
</dbReference>